<dbReference type="PROSITE" id="PS51186">
    <property type="entry name" value="GNAT"/>
    <property type="match status" value="1"/>
</dbReference>
<gene>
    <name evidence="2" type="ORF">HNQ60_004816</name>
</gene>
<organism evidence="2 3">
    <name type="scientific">Povalibacter uvarum</name>
    <dbReference type="NCBI Taxonomy" id="732238"/>
    <lineage>
        <taxon>Bacteria</taxon>
        <taxon>Pseudomonadati</taxon>
        <taxon>Pseudomonadota</taxon>
        <taxon>Gammaproteobacteria</taxon>
        <taxon>Steroidobacterales</taxon>
        <taxon>Steroidobacteraceae</taxon>
        <taxon>Povalibacter</taxon>
    </lineage>
</organism>
<dbReference type="Pfam" id="PF08445">
    <property type="entry name" value="FR47"/>
    <property type="match status" value="1"/>
</dbReference>
<dbReference type="InterPro" id="IPR016181">
    <property type="entry name" value="Acyl_CoA_acyltransferase"/>
</dbReference>
<name>A0A841HVU5_9GAMM</name>
<reference evidence="2 3" key="1">
    <citation type="submission" date="2020-08" db="EMBL/GenBank/DDBJ databases">
        <title>Genomic Encyclopedia of Type Strains, Phase IV (KMG-IV): sequencing the most valuable type-strain genomes for metagenomic binning, comparative biology and taxonomic classification.</title>
        <authorList>
            <person name="Goeker M."/>
        </authorList>
    </citation>
    <scope>NUCLEOTIDE SEQUENCE [LARGE SCALE GENOMIC DNA]</scope>
    <source>
        <strain evidence="2 3">DSM 26723</strain>
    </source>
</reference>
<sequence>MRRLIWAEMKTHPLDNPIWQSLVSRHGKLAIVQGKAARYPAEIAPFAAVGSADEQADEDLRRIVAPGESVYLLGIAPPLARGWETQQFHIAQMICRTPVEDRPGPQFRPLTAADSDAMLALTALVFPGYFRARTVEMGAYIGIYCGETLAAMAGERMCPDGYQEISAVCTHPDFTSRGFAAHLVAELCNTCLREGRIPFLHVNRDNERAKALYRRLGFVDRGDIALWALKRKEA</sequence>
<keyword evidence="2" id="KW-0687">Ribonucleoprotein</keyword>
<keyword evidence="3" id="KW-1185">Reference proteome</keyword>
<protein>
    <submittedName>
        <fullName evidence="2">Ribosomal protein S18 acetylase RimI-like enzyme</fullName>
    </submittedName>
</protein>
<evidence type="ECO:0000313" key="2">
    <source>
        <dbReference type="EMBL" id="MBB6095925.1"/>
    </source>
</evidence>
<evidence type="ECO:0000313" key="3">
    <source>
        <dbReference type="Proteomes" id="UP000588068"/>
    </source>
</evidence>
<dbReference type="InterPro" id="IPR013653">
    <property type="entry name" value="GCN5-like_dom"/>
</dbReference>
<dbReference type="Gene3D" id="3.40.630.30">
    <property type="match status" value="1"/>
</dbReference>
<dbReference type="InterPro" id="IPR000182">
    <property type="entry name" value="GNAT_dom"/>
</dbReference>
<dbReference type="SUPFAM" id="SSF55729">
    <property type="entry name" value="Acyl-CoA N-acyltransferases (Nat)"/>
    <property type="match status" value="1"/>
</dbReference>
<dbReference type="AlphaFoldDB" id="A0A841HVU5"/>
<comment type="caution">
    <text evidence="2">The sequence shown here is derived from an EMBL/GenBank/DDBJ whole genome shotgun (WGS) entry which is preliminary data.</text>
</comment>
<feature type="domain" description="N-acetyltransferase" evidence="1">
    <location>
        <begin position="105"/>
        <end position="234"/>
    </location>
</feature>
<dbReference type="RefSeq" id="WP_221304415.1">
    <property type="nucleotide sequence ID" value="NZ_JACHHZ010000006.1"/>
</dbReference>
<keyword evidence="2" id="KW-0689">Ribosomal protein</keyword>
<dbReference type="GO" id="GO:0005840">
    <property type="term" value="C:ribosome"/>
    <property type="evidence" value="ECO:0007669"/>
    <property type="project" value="UniProtKB-KW"/>
</dbReference>
<evidence type="ECO:0000259" key="1">
    <source>
        <dbReference type="PROSITE" id="PS51186"/>
    </source>
</evidence>
<dbReference type="Proteomes" id="UP000588068">
    <property type="component" value="Unassembled WGS sequence"/>
</dbReference>
<dbReference type="GO" id="GO:0016747">
    <property type="term" value="F:acyltransferase activity, transferring groups other than amino-acyl groups"/>
    <property type="evidence" value="ECO:0007669"/>
    <property type="project" value="InterPro"/>
</dbReference>
<proteinExistence type="predicted"/>
<accession>A0A841HVU5</accession>
<dbReference type="EMBL" id="JACHHZ010000006">
    <property type="protein sequence ID" value="MBB6095925.1"/>
    <property type="molecule type" value="Genomic_DNA"/>
</dbReference>